<gene>
    <name evidence="1" type="ORF">AFR_24950</name>
</gene>
<dbReference type="PANTHER" id="PTHR48098">
    <property type="entry name" value="ENTEROCHELIN ESTERASE-RELATED"/>
    <property type="match status" value="1"/>
</dbReference>
<proteinExistence type="predicted"/>
<reference evidence="1 2" key="1">
    <citation type="journal article" date="2014" name="J. Biotechnol.">
        <title>Complete genome sequence of the actinobacterium Actinoplanes friuliensis HAG 010964, producer of the lipopeptide antibiotic friulimycin.</title>
        <authorList>
            <person name="Ruckert C."/>
            <person name="Szczepanowski R."/>
            <person name="Albersmeier A."/>
            <person name="Goesmann A."/>
            <person name="Fischer N."/>
            <person name="Steinkamper A."/>
            <person name="Puhler A."/>
            <person name="Biener R."/>
            <person name="Schwartz D."/>
            <person name="Kalinowski J."/>
        </authorList>
    </citation>
    <scope>NUCLEOTIDE SEQUENCE [LARGE SCALE GENOMIC DNA]</scope>
    <source>
        <strain evidence="1 2">DSM 7358</strain>
    </source>
</reference>
<dbReference type="SUPFAM" id="SSF53474">
    <property type="entry name" value="alpha/beta-Hydrolases"/>
    <property type="match status" value="1"/>
</dbReference>
<dbReference type="AlphaFoldDB" id="U5W5Q2"/>
<dbReference type="Proteomes" id="UP000017746">
    <property type="component" value="Chromosome"/>
</dbReference>
<protein>
    <submittedName>
        <fullName evidence="1">Putative esterase</fullName>
    </submittedName>
</protein>
<dbReference type="KEGG" id="afs:AFR_24950"/>
<name>U5W5Q2_9ACTN</name>
<accession>U5W5Q2</accession>
<dbReference type="InterPro" id="IPR029058">
    <property type="entry name" value="AB_hydrolase_fold"/>
</dbReference>
<dbReference type="PATRIC" id="fig|1246995.3.peg.5054"/>
<dbReference type="InterPro" id="IPR000801">
    <property type="entry name" value="Esterase-like"/>
</dbReference>
<dbReference type="RefSeq" id="WP_023363846.1">
    <property type="nucleotide sequence ID" value="NC_022657.1"/>
</dbReference>
<keyword evidence="2" id="KW-1185">Reference proteome</keyword>
<organism evidence="1 2">
    <name type="scientific">Actinoplanes friuliensis DSM 7358</name>
    <dbReference type="NCBI Taxonomy" id="1246995"/>
    <lineage>
        <taxon>Bacteria</taxon>
        <taxon>Bacillati</taxon>
        <taxon>Actinomycetota</taxon>
        <taxon>Actinomycetes</taxon>
        <taxon>Micromonosporales</taxon>
        <taxon>Micromonosporaceae</taxon>
        <taxon>Actinoplanes</taxon>
    </lineage>
</organism>
<dbReference type="InterPro" id="IPR050583">
    <property type="entry name" value="Mycobacterial_A85_antigen"/>
</dbReference>
<dbReference type="eggNOG" id="COG2382">
    <property type="taxonomic scope" value="Bacteria"/>
</dbReference>
<dbReference type="Pfam" id="PF00756">
    <property type="entry name" value="Esterase"/>
    <property type="match status" value="1"/>
</dbReference>
<sequence length="341" mass="37871">MEPAVGAWCGTTEVCFRLLDQEHRLASVRLRSAAARGDFVYDAGSRVWELRLPRPPVQRIEYQLELGHPDGRTETVADPDNPLRNGDASVLRSPGYEEPGWLHLPQATGRWRDVYVPMPAVRGELVARIWSPDTPTDRVLVAHDGPDYHRYGELGRYTAAMIGAGRVPPYHLVLLPPGERFEWYSCSPAYARSLAHDVLPKIAAELGTDRPVVGAGASLGALAMLHAQRRHPAGFAGLLLQSGSFFQPRYDKQESGFGRYLRIVRFTGRVRRATTAASPVPVSITCGAVEENLANNRDMAAVLDRQGYTVRFTEVPDAHNWTGWRDALDPELTTLLQQVFL</sequence>
<dbReference type="EMBL" id="CP006272">
    <property type="protein sequence ID" value="AGZ43256.1"/>
    <property type="molecule type" value="Genomic_DNA"/>
</dbReference>
<dbReference type="HOGENOM" id="CLU_024314_1_0_11"/>
<evidence type="ECO:0000313" key="2">
    <source>
        <dbReference type="Proteomes" id="UP000017746"/>
    </source>
</evidence>
<dbReference type="Gene3D" id="3.40.50.1820">
    <property type="entry name" value="alpha/beta hydrolase"/>
    <property type="match status" value="1"/>
</dbReference>
<dbReference type="PANTHER" id="PTHR48098:SF3">
    <property type="entry name" value="IRON(III) ENTEROBACTIN ESTERASE"/>
    <property type="match status" value="1"/>
</dbReference>
<dbReference type="STRING" id="1246995.AFR_24950"/>
<dbReference type="OrthoDB" id="9775130at2"/>
<evidence type="ECO:0000313" key="1">
    <source>
        <dbReference type="EMBL" id="AGZ43256.1"/>
    </source>
</evidence>